<keyword evidence="5" id="KW-0378">Hydrolase</keyword>
<dbReference type="SUPFAM" id="SSF55811">
    <property type="entry name" value="Nudix"/>
    <property type="match status" value="1"/>
</dbReference>
<dbReference type="GO" id="GO:0016787">
    <property type="term" value="F:hydrolase activity"/>
    <property type="evidence" value="ECO:0007669"/>
    <property type="project" value="UniProtKB-KW"/>
</dbReference>
<name>A0A2T7BI92_9BACT</name>
<dbReference type="PROSITE" id="PS51462">
    <property type="entry name" value="NUDIX"/>
    <property type="match status" value="1"/>
</dbReference>
<dbReference type="AlphaFoldDB" id="A0A2T7BI92"/>
<evidence type="ECO:0000256" key="4">
    <source>
        <dbReference type="ARBA" id="ARBA00016377"/>
    </source>
</evidence>
<evidence type="ECO:0000256" key="6">
    <source>
        <dbReference type="ARBA" id="ARBA00032162"/>
    </source>
</evidence>
<evidence type="ECO:0000313" key="10">
    <source>
        <dbReference type="Proteomes" id="UP000244450"/>
    </source>
</evidence>
<evidence type="ECO:0000313" key="9">
    <source>
        <dbReference type="EMBL" id="PUZ26005.1"/>
    </source>
</evidence>
<organism evidence="9 10">
    <name type="scientific">Chitinophaga parva</name>
    <dbReference type="NCBI Taxonomy" id="2169414"/>
    <lineage>
        <taxon>Bacteria</taxon>
        <taxon>Pseudomonadati</taxon>
        <taxon>Bacteroidota</taxon>
        <taxon>Chitinophagia</taxon>
        <taxon>Chitinophagales</taxon>
        <taxon>Chitinophagaceae</taxon>
        <taxon>Chitinophaga</taxon>
    </lineage>
</organism>
<evidence type="ECO:0000259" key="8">
    <source>
        <dbReference type="PROSITE" id="PS51462"/>
    </source>
</evidence>
<evidence type="ECO:0000256" key="2">
    <source>
        <dbReference type="ARBA" id="ARBA00001946"/>
    </source>
</evidence>
<dbReference type="InterPro" id="IPR015797">
    <property type="entry name" value="NUDIX_hydrolase-like_dom_sf"/>
</dbReference>
<dbReference type="GO" id="GO:0006753">
    <property type="term" value="P:nucleoside phosphate metabolic process"/>
    <property type="evidence" value="ECO:0007669"/>
    <property type="project" value="TreeGrafter"/>
</dbReference>
<keyword evidence="10" id="KW-1185">Reference proteome</keyword>
<dbReference type="InterPro" id="IPR000086">
    <property type="entry name" value="NUDIX_hydrolase_dom"/>
</dbReference>
<protein>
    <recommendedName>
        <fullName evidence="4">GDP-mannose pyrophosphatase</fullName>
    </recommendedName>
    <alternativeName>
        <fullName evidence="6">GDP-mannose hydrolase</fullName>
    </alternativeName>
    <alternativeName>
        <fullName evidence="7">GDPMK</fullName>
    </alternativeName>
</protein>
<dbReference type="Proteomes" id="UP000244450">
    <property type="component" value="Unassembled WGS sequence"/>
</dbReference>
<evidence type="ECO:0000256" key="7">
    <source>
        <dbReference type="ARBA" id="ARBA00032272"/>
    </source>
</evidence>
<dbReference type="GO" id="GO:0005829">
    <property type="term" value="C:cytosol"/>
    <property type="evidence" value="ECO:0007669"/>
    <property type="project" value="TreeGrafter"/>
</dbReference>
<comment type="similarity">
    <text evidence="3">Belongs to the Nudix hydrolase family. NudK subfamily.</text>
</comment>
<dbReference type="Pfam" id="PF00293">
    <property type="entry name" value="NUDIX"/>
    <property type="match status" value="1"/>
</dbReference>
<dbReference type="PANTHER" id="PTHR11839:SF18">
    <property type="entry name" value="NUDIX HYDROLASE DOMAIN-CONTAINING PROTEIN"/>
    <property type="match status" value="1"/>
</dbReference>
<accession>A0A2T7BI92</accession>
<gene>
    <name evidence="9" type="ORF">DCC81_17325</name>
</gene>
<proteinExistence type="inferred from homology"/>
<evidence type="ECO:0000256" key="1">
    <source>
        <dbReference type="ARBA" id="ARBA00000847"/>
    </source>
</evidence>
<dbReference type="GO" id="GO:0019693">
    <property type="term" value="P:ribose phosphate metabolic process"/>
    <property type="evidence" value="ECO:0007669"/>
    <property type="project" value="TreeGrafter"/>
</dbReference>
<dbReference type="EMBL" id="QCYK01000002">
    <property type="protein sequence ID" value="PUZ26005.1"/>
    <property type="molecule type" value="Genomic_DNA"/>
</dbReference>
<dbReference type="PANTHER" id="PTHR11839">
    <property type="entry name" value="UDP/ADP-SUGAR PYROPHOSPHATASE"/>
    <property type="match status" value="1"/>
</dbReference>
<dbReference type="OrthoDB" id="9806150at2"/>
<comment type="caution">
    <text evidence="9">The sequence shown here is derived from an EMBL/GenBank/DDBJ whole genome shotgun (WGS) entry which is preliminary data.</text>
</comment>
<comment type="catalytic activity">
    <reaction evidence="1">
        <text>GDP-alpha-D-mannose + H2O = alpha-D-mannose 1-phosphate + GMP + 2 H(+)</text>
        <dbReference type="Rhea" id="RHEA:27978"/>
        <dbReference type="ChEBI" id="CHEBI:15377"/>
        <dbReference type="ChEBI" id="CHEBI:15378"/>
        <dbReference type="ChEBI" id="CHEBI:57527"/>
        <dbReference type="ChEBI" id="CHEBI:58115"/>
        <dbReference type="ChEBI" id="CHEBI:58409"/>
    </reaction>
</comment>
<evidence type="ECO:0000256" key="3">
    <source>
        <dbReference type="ARBA" id="ARBA00007275"/>
    </source>
</evidence>
<evidence type="ECO:0000256" key="5">
    <source>
        <dbReference type="ARBA" id="ARBA00022801"/>
    </source>
</evidence>
<sequence length="185" mass="21345">MDAMDWKTLESTYIFRDEWLTARRDKCERPDGRIIEPYYVLEYRDWVNVVAFTKTGKVLMIRQFRQAYGATIIELPGGTMDPEDASPTVAAERELLEETGYKFEQIEYLGNVSANASTSNNRTHMFLATGGEKVAEQDLDDNEEIEVMELTVDEVKQLLRENKVVQALHVTNMLYAFERTGDIKM</sequence>
<feature type="domain" description="Nudix hydrolase" evidence="8">
    <location>
        <begin position="42"/>
        <end position="172"/>
    </location>
</feature>
<reference evidence="9 10" key="1">
    <citation type="submission" date="2018-04" db="EMBL/GenBank/DDBJ databases">
        <title>Chitinophaga fuyangensis sp. nov., isolated from soil in a chemical factory.</title>
        <authorList>
            <person name="Chen K."/>
        </authorList>
    </citation>
    <scope>NUCLEOTIDE SEQUENCE [LARGE SCALE GENOMIC DNA]</scope>
    <source>
        <strain evidence="9 10">LY-1</strain>
    </source>
</reference>
<dbReference type="Gene3D" id="3.90.79.10">
    <property type="entry name" value="Nucleoside Triphosphate Pyrophosphohydrolase"/>
    <property type="match status" value="1"/>
</dbReference>
<dbReference type="RefSeq" id="WP_108687842.1">
    <property type="nucleotide sequence ID" value="NZ_QCYK01000002.1"/>
</dbReference>
<comment type="cofactor">
    <cofactor evidence="2">
        <name>Mg(2+)</name>
        <dbReference type="ChEBI" id="CHEBI:18420"/>
    </cofactor>
</comment>
<dbReference type="CDD" id="cd03424">
    <property type="entry name" value="NUDIX_ADPRase_Nudt5_UGPPase_Nudt14"/>
    <property type="match status" value="1"/>
</dbReference>